<dbReference type="GO" id="GO:0019867">
    <property type="term" value="C:outer membrane"/>
    <property type="evidence" value="ECO:0007669"/>
    <property type="project" value="InterPro"/>
</dbReference>
<dbReference type="Proteomes" id="UP000437748">
    <property type="component" value="Unassembled WGS sequence"/>
</dbReference>
<evidence type="ECO:0000313" key="5">
    <source>
        <dbReference type="Proteomes" id="UP000437748"/>
    </source>
</evidence>
<keyword evidence="5" id="KW-1185">Reference proteome</keyword>
<dbReference type="Gene3D" id="2.40.160.50">
    <property type="entry name" value="membrane protein fhac: a member of the omp85/tpsb transporter family"/>
    <property type="match status" value="1"/>
</dbReference>
<name>A0A6N6VY75_9BACT</name>
<dbReference type="AlphaFoldDB" id="A0A6N6VY75"/>
<dbReference type="EMBL" id="WFLM01000003">
    <property type="protein sequence ID" value="KAB8039055.1"/>
    <property type="molecule type" value="Genomic_DNA"/>
</dbReference>
<reference evidence="4 5" key="1">
    <citation type="submission" date="2019-10" db="EMBL/GenBank/DDBJ databases">
        <title>New species of Slilvanegrellaceae.</title>
        <authorList>
            <person name="Pitt A."/>
            <person name="Hahn M.W."/>
        </authorList>
    </citation>
    <scope>NUCLEOTIDE SEQUENCE [LARGE SCALE GENOMIC DNA]</scope>
    <source>
        <strain evidence="4 5">SP-Ram-0.45-NSY-1</strain>
    </source>
</reference>
<dbReference type="Pfam" id="PF01103">
    <property type="entry name" value="Omp85"/>
    <property type="match status" value="1"/>
</dbReference>
<protein>
    <submittedName>
        <fullName evidence="4">BamA/TamA family outer membrane protein</fullName>
    </submittedName>
</protein>
<dbReference type="InterPro" id="IPR000184">
    <property type="entry name" value="Bac_surfAg_D15"/>
</dbReference>
<dbReference type="RefSeq" id="WP_153420454.1">
    <property type="nucleotide sequence ID" value="NZ_WFLM01000003.1"/>
</dbReference>
<dbReference type="PROSITE" id="PS51779">
    <property type="entry name" value="POTRA"/>
    <property type="match status" value="1"/>
</dbReference>
<accession>A0A6N6VY75</accession>
<evidence type="ECO:0000256" key="2">
    <source>
        <dbReference type="ARBA" id="ARBA00023136"/>
    </source>
</evidence>
<dbReference type="Pfam" id="PF07244">
    <property type="entry name" value="POTRA"/>
    <property type="match status" value="2"/>
</dbReference>
<sequence length="1042" mass="116987">MEVNKFIKYIIIILMFNFDFFVYSQIGRNKLVEPSEKAKSVELHLFVDGKETEFYSDMLNTLSNVPLNELDEAIISELIETKLYQNVEVEKLLTADNELIFVAKAFTIKRIQEVIMNGLSNYEASEYLRIISTQKGQPFNESVLKSDKEKLEKNLNEHGYLNAKIESVTVNEVSSEYVQVNFNIEKKNPCRVDQVLIEDSLSNILNFLTVPIETGSICDFKSIRETLEIQKENYLEQGYLQANVKIKDISYSANKESAKIVLQIDRGPKTTFQIYDQDSGLLNQDFLITKQGLTYSDIILMSDSDLLSILTSFYQKQGYAFPNISGPERIVDKNGNTILKFLLKKGPLVKIGKINFIGILPVSEDKVLEYIGLEKGFFSTGIPFSKDNISDYRDKLRNLYLEEGYADVQVAMPDFIPSQDKSEMNLIFRIDRGSKYTINEIKIDGAPKGFELDKKKLALILESGTSLSYLKRKNYIDEIRRQLLLRGYLYNQILINQNLISSNSEIKKIDLTFNIIPGPIVRIRKIYVDSDIIGKNNAIISSSNLESGDVFSQESFDNARLRILKHDLFSSVYVEALDNSALERKDLRIDIIIHARAKTGYSLGLSPQFSTYRGYIFAVDFTLNKLNDDGLRFFSNASVSQEKQQQTFASSETRQILGRQISLGLSESLFKLGPIVTPIDMSSTFGYQVAAESLTNREYFTINLSGEWKPSFFDLNWTFRQSIIQENSKSTSSESAVVQTIESPSISIKELLSSITLDTRNNIAWPTSGSLYNIQAGFARFGLGSQVQFNRYNFSVDSFFPIYKKLSGAVSIGGKFIMDTVNESGSTVTPPASRRSTLSDAALVRGFPESGTPPGPLLWIHYANNGVANCNTQLASLGATNLLYMKAESRYRFNEVFGMVLFADSAANYFTQQETNQINAQMNSQVAAAQASTTQCVPDGASLITPSPVNLRNLNFIEQYWQEAYVSTGIGFRLILGNYATINLDYGYPLKDPSSGSSDCVSPAEALNSSSPPKCVTRIQDSNFTGFLKFKGAIHLKIGAQF</sequence>
<proteinExistence type="predicted"/>
<evidence type="ECO:0000259" key="3">
    <source>
        <dbReference type="PROSITE" id="PS51779"/>
    </source>
</evidence>
<dbReference type="OrthoDB" id="5287261at2"/>
<dbReference type="Gene3D" id="3.10.20.310">
    <property type="entry name" value="membrane protein fhac"/>
    <property type="match status" value="3"/>
</dbReference>
<dbReference type="InterPro" id="IPR010827">
    <property type="entry name" value="BamA/TamA_POTRA"/>
</dbReference>
<feature type="domain" description="POTRA" evidence="3">
    <location>
        <begin position="106"/>
        <end position="187"/>
    </location>
</feature>
<evidence type="ECO:0000313" key="4">
    <source>
        <dbReference type="EMBL" id="KAB8039055.1"/>
    </source>
</evidence>
<comment type="caution">
    <text evidence="4">The sequence shown here is derived from an EMBL/GenBank/DDBJ whole genome shotgun (WGS) entry which is preliminary data.</text>
</comment>
<dbReference type="InterPro" id="IPR034746">
    <property type="entry name" value="POTRA"/>
</dbReference>
<gene>
    <name evidence="4" type="ORF">GCL60_09380</name>
</gene>
<comment type="subcellular location">
    <subcellularLocation>
        <location evidence="1">Membrane</location>
    </subcellularLocation>
</comment>
<organism evidence="4 5">
    <name type="scientific">Silvanigrella paludirubra</name>
    <dbReference type="NCBI Taxonomy" id="2499159"/>
    <lineage>
        <taxon>Bacteria</taxon>
        <taxon>Pseudomonadati</taxon>
        <taxon>Bdellovibrionota</taxon>
        <taxon>Oligoflexia</taxon>
        <taxon>Silvanigrellales</taxon>
        <taxon>Silvanigrellaceae</taxon>
        <taxon>Silvanigrella</taxon>
    </lineage>
</organism>
<keyword evidence="2" id="KW-0472">Membrane</keyword>
<evidence type="ECO:0000256" key="1">
    <source>
        <dbReference type="ARBA" id="ARBA00004370"/>
    </source>
</evidence>